<dbReference type="CDD" id="cd12144">
    <property type="entry name" value="SDH_N_domain"/>
    <property type="match status" value="1"/>
</dbReference>
<name>A0A392M7I4_9FABA</name>
<keyword evidence="2" id="KW-0520">NAD</keyword>
<accession>A0A392M7I4</accession>
<dbReference type="InterPro" id="IPR051168">
    <property type="entry name" value="AASS"/>
</dbReference>
<dbReference type="GO" id="GO:0005737">
    <property type="term" value="C:cytoplasm"/>
    <property type="evidence" value="ECO:0007669"/>
    <property type="project" value="TreeGrafter"/>
</dbReference>
<comment type="caution">
    <text evidence="4">The sequence shown here is derived from an EMBL/GenBank/DDBJ whole genome shotgun (WGS) entry which is preliminary data.</text>
</comment>
<dbReference type="PANTHER" id="PTHR11133">
    <property type="entry name" value="SACCHAROPINE DEHYDROGENASE"/>
    <property type="match status" value="1"/>
</dbReference>
<protein>
    <submittedName>
        <fullName evidence="4">Alpha-aminoadipic semialdehyde synthase-like</fullName>
    </submittedName>
</protein>
<organism evidence="4 5">
    <name type="scientific">Trifolium medium</name>
    <dbReference type="NCBI Taxonomy" id="97028"/>
    <lineage>
        <taxon>Eukaryota</taxon>
        <taxon>Viridiplantae</taxon>
        <taxon>Streptophyta</taxon>
        <taxon>Embryophyta</taxon>
        <taxon>Tracheophyta</taxon>
        <taxon>Spermatophyta</taxon>
        <taxon>Magnoliopsida</taxon>
        <taxon>eudicotyledons</taxon>
        <taxon>Gunneridae</taxon>
        <taxon>Pentapetalae</taxon>
        <taxon>rosids</taxon>
        <taxon>fabids</taxon>
        <taxon>Fabales</taxon>
        <taxon>Fabaceae</taxon>
        <taxon>Papilionoideae</taxon>
        <taxon>50 kb inversion clade</taxon>
        <taxon>NPAAA clade</taxon>
        <taxon>Hologalegina</taxon>
        <taxon>IRL clade</taxon>
        <taxon>Trifolieae</taxon>
        <taxon>Trifolium</taxon>
    </lineage>
</organism>
<dbReference type="InterPro" id="IPR043009">
    <property type="entry name" value="LOR/SDH_bifunc_enz_cons_dom_sf"/>
</dbReference>
<dbReference type="Gene3D" id="3.40.50.720">
    <property type="entry name" value="NAD(P)-binding Rossmann-like Domain"/>
    <property type="match status" value="2"/>
</dbReference>
<sequence length="336" mass="36648">QIQDLMRKGCPLVGIADITCDISGSLEFVNRTTSIDSPFFRYDAITDSYHNDMDGNGVICLAVDILPTEFAKEATQYFGNVLSQFVTHLASATDITNLPAHLRRACIVHGGVLTSLYDYIPRMRKSDSEDVSENSAANSLSTKTKYNTSVSLSGHLFDQFLINEALDIIEAAGGSFHLVNCHVGQSVDAISYSELEVGADDKAVLDQIIDSLTSLANPTENNRFSNQNSSKISLKLGKVQENGMEKESDPKKKAAVLILGAGRVCQPAAEMISSFGTSQWYKTLLEDDFEDQIDVDVIVGSLYLKDAEQIVEGISNVTGIQLDVTDNANLFKRISQ</sequence>
<keyword evidence="5" id="KW-1185">Reference proteome</keyword>
<proteinExistence type="predicted"/>
<dbReference type="FunFam" id="3.30.70.2690:FF:000001">
    <property type="entry name" value="Lysine-ketoglutarate reductase/saccharopine dehydrogenase1"/>
    <property type="match status" value="1"/>
</dbReference>
<dbReference type="Pfam" id="PF04455">
    <property type="entry name" value="Saccharop_dh_N"/>
    <property type="match status" value="1"/>
</dbReference>
<evidence type="ECO:0000256" key="2">
    <source>
        <dbReference type="ARBA" id="ARBA00023027"/>
    </source>
</evidence>
<dbReference type="PANTHER" id="PTHR11133:SF22">
    <property type="entry name" value="ALPHA-AMINOADIPIC SEMIALDEHYDE SYNTHASE, MITOCHONDRIAL"/>
    <property type="match status" value="1"/>
</dbReference>
<dbReference type="InterPro" id="IPR007545">
    <property type="entry name" value="LOR/SDH_bifunc_enz_cons_dom"/>
</dbReference>
<evidence type="ECO:0000313" key="5">
    <source>
        <dbReference type="Proteomes" id="UP000265520"/>
    </source>
</evidence>
<dbReference type="Proteomes" id="UP000265520">
    <property type="component" value="Unassembled WGS sequence"/>
</dbReference>
<feature type="domain" description="LOR/SDH bifunctional enzyme conserved" evidence="3">
    <location>
        <begin position="148"/>
        <end position="221"/>
    </location>
</feature>
<dbReference type="AlphaFoldDB" id="A0A392M7I4"/>
<evidence type="ECO:0000256" key="1">
    <source>
        <dbReference type="ARBA" id="ARBA00023002"/>
    </source>
</evidence>
<reference evidence="4 5" key="1">
    <citation type="journal article" date="2018" name="Front. Plant Sci.">
        <title>Red Clover (Trifolium pratense) and Zigzag Clover (T. medium) - A Picture of Genomic Similarities and Differences.</title>
        <authorList>
            <person name="Dluhosova J."/>
            <person name="Istvanek J."/>
            <person name="Nedelnik J."/>
            <person name="Repkova J."/>
        </authorList>
    </citation>
    <scope>NUCLEOTIDE SEQUENCE [LARGE SCALE GENOMIC DNA]</scope>
    <source>
        <strain evidence="5">cv. 10/8</strain>
        <tissue evidence="4">Leaf</tissue>
    </source>
</reference>
<dbReference type="Gene3D" id="3.30.70.2690">
    <property type="entry name" value="LOR/SDH bifunctional enzyme, conserved domain"/>
    <property type="match status" value="1"/>
</dbReference>
<gene>
    <name evidence="4" type="ORF">A2U01_0004250</name>
</gene>
<evidence type="ECO:0000313" key="4">
    <source>
        <dbReference type="EMBL" id="MCH83430.1"/>
    </source>
</evidence>
<dbReference type="GO" id="GO:0019878">
    <property type="term" value="P:lysine biosynthetic process via aminoadipic acid"/>
    <property type="evidence" value="ECO:0007669"/>
    <property type="project" value="TreeGrafter"/>
</dbReference>
<dbReference type="EMBL" id="LXQA010005182">
    <property type="protein sequence ID" value="MCH83430.1"/>
    <property type="molecule type" value="Genomic_DNA"/>
</dbReference>
<keyword evidence="1" id="KW-0560">Oxidoreductase</keyword>
<dbReference type="GO" id="GO:0004753">
    <property type="term" value="F:saccharopine dehydrogenase activity"/>
    <property type="evidence" value="ECO:0007669"/>
    <property type="project" value="TreeGrafter"/>
</dbReference>
<feature type="non-terminal residue" evidence="4">
    <location>
        <position position="1"/>
    </location>
</feature>
<evidence type="ECO:0000259" key="3">
    <source>
        <dbReference type="Pfam" id="PF04455"/>
    </source>
</evidence>
<feature type="non-terminal residue" evidence="4">
    <location>
        <position position="336"/>
    </location>
</feature>